<dbReference type="STRING" id="4577.A0A1D6N2B9"/>
<dbReference type="EMBL" id="CM007649">
    <property type="protein sequence ID" value="ONM34861.1"/>
    <property type="molecule type" value="Genomic_DNA"/>
</dbReference>
<dbReference type="InterPro" id="IPR015813">
    <property type="entry name" value="Pyrv/PenolPyrv_kinase-like_dom"/>
</dbReference>
<dbReference type="eggNOG" id="ENOG502QR7H">
    <property type="taxonomic scope" value="Eukaryota"/>
</dbReference>
<dbReference type="InParanoid" id="A0A1D6N2B9"/>
<dbReference type="ExpressionAtlas" id="A0A1D6N2B9">
    <property type="expression patterns" value="baseline"/>
</dbReference>
<name>A0A1D6N2B9_MAIZE</name>
<dbReference type="PANTHER" id="PTHR30502:SF0">
    <property type="entry name" value="PHOSPHOENOLPYRUVATE CARBOXYLASE FAMILY PROTEIN"/>
    <property type="match status" value="1"/>
</dbReference>
<dbReference type="PANTHER" id="PTHR30502">
    <property type="entry name" value="2-KETO-3-DEOXY-L-RHAMNONATE ALDOLASE"/>
    <property type="match status" value="1"/>
</dbReference>
<accession>A0A1D6N2B9</accession>
<dbReference type="AlphaFoldDB" id="A0A1D6N2B9"/>
<dbReference type="InterPro" id="IPR005000">
    <property type="entry name" value="Aldolase/citrate-lyase_domain"/>
</dbReference>
<evidence type="ECO:0000256" key="2">
    <source>
        <dbReference type="ARBA" id="ARBA00022531"/>
    </source>
</evidence>
<evidence type="ECO:0000256" key="3">
    <source>
        <dbReference type="ARBA" id="ARBA00022723"/>
    </source>
</evidence>
<dbReference type="SUPFAM" id="SSF51621">
    <property type="entry name" value="Phosphoenolpyruvate/pyruvate domain"/>
    <property type="match status" value="1"/>
</dbReference>
<dbReference type="PaxDb" id="4577-GRMZM2G026597_P01"/>
<organism evidence="6">
    <name type="scientific">Zea mays</name>
    <name type="common">Maize</name>
    <dbReference type="NCBI Taxonomy" id="4577"/>
    <lineage>
        <taxon>Eukaryota</taxon>
        <taxon>Viridiplantae</taxon>
        <taxon>Streptophyta</taxon>
        <taxon>Embryophyta</taxon>
        <taxon>Tracheophyta</taxon>
        <taxon>Spermatophyta</taxon>
        <taxon>Magnoliopsida</taxon>
        <taxon>Liliopsida</taxon>
        <taxon>Poales</taxon>
        <taxon>Poaceae</taxon>
        <taxon>PACMAD clade</taxon>
        <taxon>Panicoideae</taxon>
        <taxon>Andropogonodae</taxon>
        <taxon>Andropogoneae</taxon>
        <taxon>Tripsacinae</taxon>
        <taxon>Zea</taxon>
    </lineage>
</organism>
<dbReference type="Gene3D" id="3.20.20.60">
    <property type="entry name" value="Phosphoenolpyruvate-binding domains"/>
    <property type="match status" value="1"/>
</dbReference>
<keyword evidence="3" id="KW-0479">Metal-binding</keyword>
<evidence type="ECO:0000313" key="6">
    <source>
        <dbReference type="EMBL" id="ONM34861.1"/>
    </source>
</evidence>
<sequence length="212" mass="22560">MYVLFLLSFSRTLTELAALTGYDYVVVDMEHGSGGIPKALACLRALDAARTPVVLRLPEASAVWAKKALDLGPAGLMLPATESPEAAAEAVSHCRSAATRRAGSAALHTPSSAPWRRGSGDVGALLIPHEVCPIQGAPRGEARQGRGYMEGVYGIVQRERWLSLAFNKFDNTSDTLSAGDGSGVPPRTVPKTCKHVKDLGALQQQHKWDNTS</sequence>
<evidence type="ECO:0000256" key="1">
    <source>
        <dbReference type="ARBA" id="ARBA00005568"/>
    </source>
</evidence>
<evidence type="ECO:0000256" key="4">
    <source>
        <dbReference type="ARBA" id="ARBA00023239"/>
    </source>
</evidence>
<comment type="similarity">
    <text evidence="1">Belongs to the HpcH/HpaI aldolase family.</text>
</comment>
<dbReference type="InterPro" id="IPR040442">
    <property type="entry name" value="Pyrv_kinase-like_dom_sf"/>
</dbReference>
<protein>
    <submittedName>
        <fullName evidence="6">Aldolase like</fullName>
    </submittedName>
</protein>
<dbReference type="InterPro" id="IPR050251">
    <property type="entry name" value="HpcH-HpaI_aldolase"/>
</dbReference>
<evidence type="ECO:0000259" key="5">
    <source>
        <dbReference type="Pfam" id="PF03328"/>
    </source>
</evidence>
<feature type="domain" description="HpcH/HpaI aldolase/citrate lyase" evidence="5">
    <location>
        <begin position="2"/>
        <end position="98"/>
    </location>
</feature>
<proteinExistence type="inferred from homology"/>
<dbReference type="GO" id="GO:0046872">
    <property type="term" value="F:metal ion binding"/>
    <property type="evidence" value="ECO:0007669"/>
    <property type="project" value="UniProtKB-KW"/>
</dbReference>
<dbReference type="Pfam" id="PF03328">
    <property type="entry name" value="HpcH_HpaI"/>
    <property type="match status" value="1"/>
</dbReference>
<dbReference type="GO" id="GO:0015979">
    <property type="term" value="P:photosynthesis"/>
    <property type="evidence" value="ECO:0007669"/>
    <property type="project" value="UniProtKB-KW"/>
</dbReference>
<keyword evidence="2" id="KW-0602">Photosynthesis</keyword>
<dbReference type="SMR" id="A0A1D6N2B9"/>
<keyword evidence="4" id="KW-0456">Lyase</keyword>
<gene>
    <name evidence="6" type="ORF">ZEAMMB73_Zm00001d042255</name>
</gene>
<dbReference type="GO" id="GO:0016829">
    <property type="term" value="F:lyase activity"/>
    <property type="evidence" value="ECO:0007669"/>
    <property type="project" value="UniProtKB-KW"/>
</dbReference>
<reference evidence="6" key="1">
    <citation type="submission" date="2015-12" db="EMBL/GenBank/DDBJ databases">
        <title>Update maize B73 reference genome by single molecule sequencing technologies.</title>
        <authorList>
            <consortium name="Maize Genome Sequencing Project"/>
            <person name="Ware D."/>
        </authorList>
    </citation>
    <scope>NUCLEOTIDE SEQUENCE [LARGE SCALE GENOMIC DNA]</scope>
    <source>
        <tissue evidence="6">Seedling</tissue>
    </source>
</reference>